<reference evidence="9 10" key="1">
    <citation type="submission" date="2018-11" db="EMBL/GenBank/DDBJ databases">
        <title>Genomic Encyclopedia of Type Strains, Phase IV (KMG-IV): sequencing the most valuable type-strain genomes for metagenomic binning, comparative biology and taxonomic classification.</title>
        <authorList>
            <person name="Goeker M."/>
        </authorList>
    </citation>
    <scope>NUCLEOTIDE SEQUENCE [LARGE SCALE GENOMIC DNA]</scope>
    <source>
        <strain evidence="9 10">DSM 21945</strain>
    </source>
</reference>
<comment type="subcellular location">
    <subcellularLocation>
        <location evidence="1">Cell membrane</location>
        <topology evidence="1">Multi-pass membrane protein</topology>
    </subcellularLocation>
</comment>
<dbReference type="GO" id="GO:0022857">
    <property type="term" value="F:transmembrane transporter activity"/>
    <property type="evidence" value="ECO:0007669"/>
    <property type="project" value="TreeGrafter"/>
</dbReference>
<feature type="transmembrane region" description="Helical" evidence="7">
    <location>
        <begin position="342"/>
        <end position="363"/>
    </location>
</feature>
<protein>
    <submittedName>
        <fullName evidence="9">ABC-type antimicrobial peptide transport system permease subunit</fullName>
    </submittedName>
</protein>
<dbReference type="AlphaFoldDB" id="A0A3N1PS06"/>
<evidence type="ECO:0000256" key="2">
    <source>
        <dbReference type="ARBA" id="ARBA00022475"/>
    </source>
</evidence>
<feature type="transmembrane region" description="Helical" evidence="7">
    <location>
        <begin position="426"/>
        <end position="448"/>
    </location>
</feature>
<dbReference type="PANTHER" id="PTHR30572">
    <property type="entry name" value="MEMBRANE COMPONENT OF TRANSPORTER-RELATED"/>
    <property type="match status" value="1"/>
</dbReference>
<proteinExistence type="inferred from homology"/>
<evidence type="ECO:0000256" key="6">
    <source>
        <dbReference type="ARBA" id="ARBA00038076"/>
    </source>
</evidence>
<feature type="transmembrane region" description="Helical" evidence="7">
    <location>
        <begin position="677"/>
        <end position="700"/>
    </location>
</feature>
<accession>A0A3N1PS06</accession>
<evidence type="ECO:0000313" key="9">
    <source>
        <dbReference type="EMBL" id="ROQ30818.1"/>
    </source>
</evidence>
<comment type="caution">
    <text evidence="9">The sequence shown here is derived from an EMBL/GenBank/DDBJ whole genome shotgun (WGS) entry which is preliminary data.</text>
</comment>
<feature type="transmembrane region" description="Helical" evidence="7">
    <location>
        <begin position="767"/>
        <end position="787"/>
    </location>
</feature>
<dbReference type="STRING" id="584787.GCA_001247655_03593"/>
<evidence type="ECO:0000256" key="7">
    <source>
        <dbReference type="SAM" id="Phobius"/>
    </source>
</evidence>
<dbReference type="Pfam" id="PF02687">
    <property type="entry name" value="FtsX"/>
    <property type="match status" value="2"/>
</dbReference>
<dbReference type="InterPro" id="IPR050250">
    <property type="entry name" value="Macrolide_Exporter_MacB"/>
</dbReference>
<feature type="transmembrane region" description="Helical" evidence="7">
    <location>
        <begin position="287"/>
        <end position="306"/>
    </location>
</feature>
<feature type="domain" description="ABC3 transporter permease C-terminal" evidence="8">
    <location>
        <begin position="292"/>
        <end position="395"/>
    </location>
</feature>
<name>A0A3N1PS06_9GAMM</name>
<keyword evidence="4 7" id="KW-1133">Transmembrane helix</keyword>
<dbReference type="RefSeq" id="WP_123420540.1">
    <property type="nucleotide sequence ID" value="NZ_RJUL01000001.1"/>
</dbReference>
<feature type="domain" description="ABC3 transporter permease C-terminal" evidence="8">
    <location>
        <begin position="683"/>
        <end position="792"/>
    </location>
</feature>
<evidence type="ECO:0000256" key="4">
    <source>
        <dbReference type="ARBA" id="ARBA00022989"/>
    </source>
</evidence>
<gene>
    <name evidence="9" type="ORF">EDC28_101511</name>
</gene>
<keyword evidence="10" id="KW-1185">Reference proteome</keyword>
<evidence type="ECO:0000256" key="3">
    <source>
        <dbReference type="ARBA" id="ARBA00022692"/>
    </source>
</evidence>
<dbReference type="InterPro" id="IPR003838">
    <property type="entry name" value="ABC3_permease_C"/>
</dbReference>
<evidence type="ECO:0000256" key="5">
    <source>
        <dbReference type="ARBA" id="ARBA00023136"/>
    </source>
</evidence>
<dbReference type="EMBL" id="RJUL01000001">
    <property type="protein sequence ID" value="ROQ30818.1"/>
    <property type="molecule type" value="Genomic_DNA"/>
</dbReference>
<dbReference type="PANTHER" id="PTHR30572:SF4">
    <property type="entry name" value="ABC TRANSPORTER PERMEASE YTRF"/>
    <property type="match status" value="1"/>
</dbReference>
<dbReference type="Proteomes" id="UP000268033">
    <property type="component" value="Unassembled WGS sequence"/>
</dbReference>
<evidence type="ECO:0000259" key="8">
    <source>
        <dbReference type="Pfam" id="PF02687"/>
    </source>
</evidence>
<keyword evidence="5 7" id="KW-0472">Membrane</keyword>
<sequence>MFFAIAYGFRQWKAHLAQYLLLLVGFTLFAMLLSINLATAPSLFSAVPQWVTNTSSQYVTIGLQSPKDTLLGVGSEVLDQAAKAPGILNMVKVGQTPGAFRIDDKSFKEDIGFVDADFFSTLGIQGIDVKAADFDNQAYVSRAFERQWGQGSLLGKTLIAKASGKGLHIAGYIPDAIAADKKIGGAVWVSANNLAAFFEIGLPPTLPAEQIALIKKQLVAKVPFYYGVAVVKSGFEPADLQRLLNDEDAQKQEGDVSFSSNLDNMKKYVLPGVNFAPGEQSQMRKQWWVILVLSLMFGLINVLNLLSHGINQFLRRQGEFATRIAVGANAQQLARQVFLEQLPLLVPALLLGWLAAAGLALYSNAHALWPLPVSFGATVLALVVATLVAATAVAISTSLPLLALLRKSQFSRSKSQDASPAQRQLSRLNLGAQLCFAGLSLLLAFAMLHTQWQVHQQEQFGVGLDTFKLDASDGNDAAHPLNVPSLLVMAERGDVAITKGGFVSPISFPSKTAVAAADFKKDSPNINTLAVSGSFFSVIKAKMLAGGEPNRQGVVLNASAAQILGLPLDESSIGKTLFMEKGDTLGFEKNQAIHVDGIIDDLPHLGVLNKHQPMIYGLLDNLDKADALSFIVQREVEPALVQQLKRFNQDNGELWTLTPTGSVKEALAKLNVAMDNMVLLAMVLGGLVSLLSISSLYNQLEAQLRMRKRKFGVMLAVGARFHHLLGLLSLELLAVAMAAFVVVAALVWRLNDRLALSLNADLASLDVVALTLVLLLAVLAFCCLWALRRSLKRPIRELL</sequence>
<keyword evidence="2" id="KW-1003">Cell membrane</keyword>
<keyword evidence="3 7" id="KW-0812">Transmembrane</keyword>
<feature type="transmembrane region" description="Helical" evidence="7">
    <location>
        <begin position="721"/>
        <end position="747"/>
    </location>
</feature>
<comment type="similarity">
    <text evidence="6">Belongs to the ABC-4 integral membrane protein family.</text>
</comment>
<feature type="transmembrane region" description="Helical" evidence="7">
    <location>
        <begin position="375"/>
        <end position="405"/>
    </location>
</feature>
<evidence type="ECO:0000256" key="1">
    <source>
        <dbReference type="ARBA" id="ARBA00004651"/>
    </source>
</evidence>
<evidence type="ECO:0000313" key="10">
    <source>
        <dbReference type="Proteomes" id="UP000268033"/>
    </source>
</evidence>
<organism evidence="9 10">
    <name type="scientific">Gallaecimonas pentaromativorans</name>
    <dbReference type="NCBI Taxonomy" id="584787"/>
    <lineage>
        <taxon>Bacteria</taxon>
        <taxon>Pseudomonadati</taxon>
        <taxon>Pseudomonadota</taxon>
        <taxon>Gammaproteobacteria</taxon>
        <taxon>Enterobacterales</taxon>
        <taxon>Gallaecimonadaceae</taxon>
        <taxon>Gallaecimonas</taxon>
    </lineage>
</organism>
<dbReference type="GO" id="GO:0005886">
    <property type="term" value="C:plasma membrane"/>
    <property type="evidence" value="ECO:0007669"/>
    <property type="project" value="UniProtKB-SubCell"/>
</dbReference>